<evidence type="ECO:0000313" key="11">
    <source>
        <dbReference type="Proteomes" id="UP001220377"/>
    </source>
</evidence>
<keyword evidence="11" id="KW-1185">Reference proteome</keyword>
<keyword evidence="1 6" id="KW-0597">Phosphoprotein</keyword>
<dbReference type="PANTHER" id="PTHR48111:SF43">
    <property type="entry name" value="STAGE 0 SPORULATION PROTEIN A HOMOLOG"/>
    <property type="match status" value="1"/>
</dbReference>
<keyword evidence="2" id="KW-0902">Two-component regulatory system</keyword>
<dbReference type="InterPro" id="IPR039420">
    <property type="entry name" value="WalR-like"/>
</dbReference>
<evidence type="ECO:0000256" key="4">
    <source>
        <dbReference type="ARBA" id="ARBA00023125"/>
    </source>
</evidence>
<dbReference type="SUPFAM" id="SSF46894">
    <property type="entry name" value="C-terminal effector domain of the bipartite response regulators"/>
    <property type="match status" value="1"/>
</dbReference>
<dbReference type="SUPFAM" id="SSF52172">
    <property type="entry name" value="CheY-like"/>
    <property type="match status" value="1"/>
</dbReference>
<dbReference type="InterPro" id="IPR011006">
    <property type="entry name" value="CheY-like_superfamily"/>
</dbReference>
<accession>A0ABY7WU94</accession>
<dbReference type="PROSITE" id="PS50110">
    <property type="entry name" value="RESPONSE_REGULATORY"/>
    <property type="match status" value="1"/>
</dbReference>
<dbReference type="InterPro" id="IPR001789">
    <property type="entry name" value="Sig_transdc_resp-reg_receiver"/>
</dbReference>
<organism evidence="10 11">
    <name type="scientific">Lacticaseibacillus pabuli</name>
    <dbReference type="NCBI Taxonomy" id="3025672"/>
    <lineage>
        <taxon>Bacteria</taxon>
        <taxon>Bacillati</taxon>
        <taxon>Bacillota</taxon>
        <taxon>Bacilli</taxon>
        <taxon>Lactobacillales</taxon>
        <taxon>Lactobacillaceae</taxon>
        <taxon>Lacticaseibacillus</taxon>
    </lineage>
</organism>
<evidence type="ECO:0000256" key="3">
    <source>
        <dbReference type="ARBA" id="ARBA00023015"/>
    </source>
</evidence>
<dbReference type="InterPro" id="IPR001867">
    <property type="entry name" value="OmpR/PhoB-type_DNA-bd"/>
</dbReference>
<gene>
    <name evidence="10" type="ORF">PQ472_12080</name>
</gene>
<dbReference type="PROSITE" id="PS51755">
    <property type="entry name" value="OMPR_PHOB"/>
    <property type="match status" value="1"/>
</dbReference>
<dbReference type="InterPro" id="IPR016032">
    <property type="entry name" value="Sig_transdc_resp-reg_C-effctor"/>
</dbReference>
<evidence type="ECO:0000256" key="5">
    <source>
        <dbReference type="ARBA" id="ARBA00023163"/>
    </source>
</evidence>
<dbReference type="SMART" id="SM00448">
    <property type="entry name" value="REC"/>
    <property type="match status" value="1"/>
</dbReference>
<evidence type="ECO:0000256" key="6">
    <source>
        <dbReference type="PROSITE-ProRule" id="PRU00169"/>
    </source>
</evidence>
<dbReference type="RefSeq" id="WP_274260209.1">
    <property type="nucleotide sequence ID" value="NZ_CP117884.1"/>
</dbReference>
<evidence type="ECO:0000256" key="1">
    <source>
        <dbReference type="ARBA" id="ARBA00022553"/>
    </source>
</evidence>
<evidence type="ECO:0000256" key="2">
    <source>
        <dbReference type="ARBA" id="ARBA00023012"/>
    </source>
</evidence>
<dbReference type="InterPro" id="IPR036388">
    <property type="entry name" value="WH-like_DNA-bd_sf"/>
</dbReference>
<dbReference type="Gene3D" id="1.10.10.10">
    <property type="entry name" value="Winged helix-like DNA-binding domain superfamily/Winged helix DNA-binding domain"/>
    <property type="match status" value="1"/>
</dbReference>
<dbReference type="Proteomes" id="UP001220377">
    <property type="component" value="Chromosome"/>
</dbReference>
<dbReference type="Gene3D" id="3.40.50.2300">
    <property type="match status" value="1"/>
</dbReference>
<dbReference type="EMBL" id="CP117884">
    <property type="protein sequence ID" value="WDF82614.1"/>
    <property type="molecule type" value="Genomic_DNA"/>
</dbReference>
<keyword evidence="5" id="KW-0804">Transcription</keyword>
<dbReference type="Pfam" id="PF00486">
    <property type="entry name" value="Trans_reg_C"/>
    <property type="match status" value="1"/>
</dbReference>
<proteinExistence type="predicted"/>
<evidence type="ECO:0000256" key="7">
    <source>
        <dbReference type="PROSITE-ProRule" id="PRU01091"/>
    </source>
</evidence>
<feature type="modified residue" description="4-aspartylphosphate" evidence="6">
    <location>
        <position position="52"/>
    </location>
</feature>
<evidence type="ECO:0000313" key="10">
    <source>
        <dbReference type="EMBL" id="WDF82614.1"/>
    </source>
</evidence>
<dbReference type="Pfam" id="PF00072">
    <property type="entry name" value="Response_reg"/>
    <property type="match status" value="1"/>
</dbReference>
<dbReference type="SMART" id="SM00862">
    <property type="entry name" value="Trans_reg_C"/>
    <property type="match status" value="1"/>
</dbReference>
<keyword evidence="4 7" id="KW-0238">DNA-binding</keyword>
<reference evidence="10 11" key="1">
    <citation type="submission" date="2023-02" db="EMBL/GenBank/DDBJ databases">
        <title>Genome sequence of Lacticaseibacillus sp. KACC 23028.</title>
        <authorList>
            <person name="Kim S."/>
            <person name="Heo J."/>
            <person name="Kwon S.-W."/>
        </authorList>
    </citation>
    <scope>NUCLEOTIDE SEQUENCE [LARGE SCALE GENOMIC DNA]</scope>
    <source>
        <strain evidence="10 11">KACC 23028</strain>
    </source>
</reference>
<keyword evidence="3" id="KW-0805">Transcription regulation</keyword>
<sequence length="229" mass="25339">MQKIVIVEDDQVIAQTIGQYLAQWGFETATISDFAHVDTAVATAKPNLVLMDIKLPFFNGFHWLQSIRRVSAVPVIFLTSASDDTNLVMAMNMGADDFLTKPIELPVLLAKIQGLLRRTYEYQTSQDGVYTSGPFTLQSLDNRVTSDGTAIDLSPTETRILRLLFASPGQVVSREDIITRLWENDAFVDQNTLAVTMTRLRQKVSGIGLDKAIQTVRGQGFRLGADVDA</sequence>
<name>A0ABY7WU94_9LACO</name>
<dbReference type="CDD" id="cd00383">
    <property type="entry name" value="trans_reg_C"/>
    <property type="match status" value="1"/>
</dbReference>
<evidence type="ECO:0000259" key="9">
    <source>
        <dbReference type="PROSITE" id="PS51755"/>
    </source>
</evidence>
<dbReference type="PANTHER" id="PTHR48111">
    <property type="entry name" value="REGULATOR OF RPOS"/>
    <property type="match status" value="1"/>
</dbReference>
<feature type="domain" description="Response regulatory" evidence="8">
    <location>
        <begin position="3"/>
        <end position="116"/>
    </location>
</feature>
<feature type="DNA-binding region" description="OmpR/PhoB-type" evidence="7">
    <location>
        <begin position="127"/>
        <end position="225"/>
    </location>
</feature>
<evidence type="ECO:0000259" key="8">
    <source>
        <dbReference type="PROSITE" id="PS50110"/>
    </source>
</evidence>
<feature type="domain" description="OmpR/PhoB-type" evidence="9">
    <location>
        <begin position="127"/>
        <end position="225"/>
    </location>
</feature>
<protein>
    <submittedName>
        <fullName evidence="10">Response regulator transcription factor</fullName>
    </submittedName>
</protein>